<sequence length="74" mass="8440">MLVFDFIQDPTLSRIQSSEEEKSLKTRVLEAGGVPTTRVNPFWNDCANELNKHCGSSRTVFFNITDILFAPYDK</sequence>
<gene>
    <name evidence="1" type="ORF">CHS0354_021639</name>
</gene>
<comment type="caution">
    <text evidence="1">The sequence shown here is derived from an EMBL/GenBank/DDBJ whole genome shotgun (WGS) entry which is preliminary data.</text>
</comment>
<reference evidence="1" key="1">
    <citation type="journal article" date="2021" name="Genome Biol. Evol.">
        <title>A High-Quality Reference Genome for a Parasitic Bivalve with Doubly Uniparental Inheritance (Bivalvia: Unionida).</title>
        <authorList>
            <person name="Smith C.H."/>
        </authorList>
    </citation>
    <scope>NUCLEOTIDE SEQUENCE</scope>
    <source>
        <strain evidence="1">CHS0354</strain>
    </source>
</reference>
<proteinExistence type="predicted"/>
<dbReference type="Proteomes" id="UP001195483">
    <property type="component" value="Unassembled WGS sequence"/>
</dbReference>
<evidence type="ECO:0000313" key="1">
    <source>
        <dbReference type="EMBL" id="KAK3595534.1"/>
    </source>
</evidence>
<reference evidence="1" key="2">
    <citation type="journal article" date="2021" name="Genome Biol. Evol.">
        <title>Developing a high-quality reference genome for a parasitic bivalve with doubly uniparental inheritance (Bivalvia: Unionida).</title>
        <authorList>
            <person name="Smith C.H."/>
        </authorList>
    </citation>
    <scope>NUCLEOTIDE SEQUENCE</scope>
    <source>
        <strain evidence="1">CHS0354</strain>
        <tissue evidence="1">Mantle</tissue>
    </source>
</reference>
<reference evidence="1" key="3">
    <citation type="submission" date="2023-05" db="EMBL/GenBank/DDBJ databases">
        <authorList>
            <person name="Smith C.H."/>
        </authorList>
    </citation>
    <scope>NUCLEOTIDE SEQUENCE</scope>
    <source>
        <strain evidence="1">CHS0354</strain>
        <tissue evidence="1">Mantle</tissue>
    </source>
</reference>
<dbReference type="AlphaFoldDB" id="A0AAE0SPR2"/>
<evidence type="ECO:0000313" key="2">
    <source>
        <dbReference type="Proteomes" id="UP001195483"/>
    </source>
</evidence>
<organism evidence="1 2">
    <name type="scientific">Potamilus streckersoni</name>
    <dbReference type="NCBI Taxonomy" id="2493646"/>
    <lineage>
        <taxon>Eukaryota</taxon>
        <taxon>Metazoa</taxon>
        <taxon>Spiralia</taxon>
        <taxon>Lophotrochozoa</taxon>
        <taxon>Mollusca</taxon>
        <taxon>Bivalvia</taxon>
        <taxon>Autobranchia</taxon>
        <taxon>Heteroconchia</taxon>
        <taxon>Palaeoheterodonta</taxon>
        <taxon>Unionida</taxon>
        <taxon>Unionoidea</taxon>
        <taxon>Unionidae</taxon>
        <taxon>Ambleminae</taxon>
        <taxon>Lampsilini</taxon>
        <taxon>Potamilus</taxon>
    </lineage>
</organism>
<accession>A0AAE0SPR2</accession>
<dbReference type="EMBL" id="JAEAOA010001323">
    <property type="protein sequence ID" value="KAK3595534.1"/>
    <property type="molecule type" value="Genomic_DNA"/>
</dbReference>
<protein>
    <submittedName>
        <fullName evidence="1">Uncharacterized protein</fullName>
    </submittedName>
</protein>
<name>A0AAE0SPR2_9BIVA</name>
<keyword evidence="2" id="KW-1185">Reference proteome</keyword>